<protein>
    <submittedName>
        <fullName evidence="1">Uncharacterized protein</fullName>
    </submittedName>
</protein>
<dbReference type="SUPFAM" id="SSF56176">
    <property type="entry name" value="FAD-binding/transporter-associated domain-like"/>
    <property type="match status" value="1"/>
</dbReference>
<dbReference type="EMBL" id="JBJVNI010000001">
    <property type="protein sequence ID" value="MFM9607132.1"/>
    <property type="molecule type" value="Genomic_DNA"/>
</dbReference>
<name>A0ABW9HGF6_9ACTN</name>
<gene>
    <name evidence="1" type="ORF">ACKI18_00240</name>
</gene>
<sequence length="110" mass="10862">MRAHQALAASGAGLLLGRCLTIGLAGVTLGGLACDHLEAVGIVTAEGRIRPVRPDSPPRATTCPGPCAADGNFGVVTALEFATSASPASCSPATATATAAVMRTTRRCSA</sequence>
<dbReference type="Gene3D" id="3.30.465.10">
    <property type="match status" value="1"/>
</dbReference>
<dbReference type="InterPro" id="IPR036318">
    <property type="entry name" value="FAD-bd_PCMH-like_sf"/>
</dbReference>
<evidence type="ECO:0000313" key="2">
    <source>
        <dbReference type="Proteomes" id="UP001631957"/>
    </source>
</evidence>
<dbReference type="RefSeq" id="WP_409119959.1">
    <property type="nucleotide sequence ID" value="NZ_JBJVNI010000001.1"/>
</dbReference>
<dbReference type="PROSITE" id="PS51257">
    <property type="entry name" value="PROKAR_LIPOPROTEIN"/>
    <property type="match status" value="1"/>
</dbReference>
<dbReference type="Proteomes" id="UP001631957">
    <property type="component" value="Unassembled WGS sequence"/>
</dbReference>
<organism evidence="1 2">
    <name type="scientific">Streptomyces niveiscabiei</name>
    <dbReference type="NCBI Taxonomy" id="164115"/>
    <lineage>
        <taxon>Bacteria</taxon>
        <taxon>Bacillati</taxon>
        <taxon>Actinomycetota</taxon>
        <taxon>Actinomycetes</taxon>
        <taxon>Kitasatosporales</taxon>
        <taxon>Streptomycetaceae</taxon>
        <taxon>Streptomyces</taxon>
    </lineage>
</organism>
<proteinExistence type="predicted"/>
<accession>A0ABW9HGF6</accession>
<keyword evidence="2" id="KW-1185">Reference proteome</keyword>
<reference evidence="1 2" key="1">
    <citation type="submission" date="2024-12" db="EMBL/GenBank/DDBJ databases">
        <title>Forecasting of Potato common scab and diversities of Pathogenic streptomyces spp. in china.</title>
        <authorList>
            <person name="Handique U."/>
            <person name="Wu J."/>
        </authorList>
    </citation>
    <scope>NUCLEOTIDE SEQUENCE [LARGE SCALE GENOMIC DNA]</scope>
    <source>
        <strain evidence="1 2">ZRIMU1530</strain>
    </source>
</reference>
<dbReference type="InterPro" id="IPR016169">
    <property type="entry name" value="FAD-bd_PCMH_sub2"/>
</dbReference>
<evidence type="ECO:0000313" key="1">
    <source>
        <dbReference type="EMBL" id="MFM9607132.1"/>
    </source>
</evidence>
<comment type="caution">
    <text evidence="1">The sequence shown here is derived from an EMBL/GenBank/DDBJ whole genome shotgun (WGS) entry which is preliminary data.</text>
</comment>